<dbReference type="EC" id="3.5.1.1" evidence="1"/>
<gene>
    <name evidence="6" type="ORF">CGI_10025477</name>
</gene>
<accession>K1QEE8</accession>
<dbReference type="Pfam" id="PF00710">
    <property type="entry name" value="Asparaginase"/>
    <property type="match status" value="1"/>
</dbReference>
<dbReference type="PANTHER" id="PTHR11707">
    <property type="entry name" value="L-ASPARAGINASE"/>
    <property type="match status" value="1"/>
</dbReference>
<dbReference type="InterPro" id="IPR027473">
    <property type="entry name" value="L-asparaginase_C"/>
</dbReference>
<evidence type="ECO:0000256" key="2">
    <source>
        <dbReference type="ARBA" id="ARBA00022801"/>
    </source>
</evidence>
<dbReference type="PANTHER" id="PTHR11707:SF28">
    <property type="entry name" value="60 KDA LYSOPHOSPHOLIPASE"/>
    <property type="match status" value="1"/>
</dbReference>
<evidence type="ECO:0000313" key="6">
    <source>
        <dbReference type="EMBL" id="EKC29469.1"/>
    </source>
</evidence>
<feature type="domain" description="Asparaginase/glutaminase C-terminal" evidence="5">
    <location>
        <begin position="157"/>
        <end position="263"/>
    </location>
</feature>
<protein>
    <recommendedName>
        <fullName evidence="1">asparaginase</fullName>
        <ecNumber evidence="1">3.5.1.1</ecNumber>
    </recommendedName>
</protein>
<dbReference type="InParanoid" id="K1QEE8"/>
<dbReference type="GO" id="GO:0006528">
    <property type="term" value="P:asparagine metabolic process"/>
    <property type="evidence" value="ECO:0007669"/>
    <property type="project" value="UniProtKB-ARBA"/>
</dbReference>
<dbReference type="PIRSF" id="PIRSF500176">
    <property type="entry name" value="L_ASNase"/>
    <property type="match status" value="1"/>
</dbReference>
<feature type="compositionally biased region" description="Polar residues" evidence="3">
    <location>
        <begin position="17"/>
        <end position="32"/>
    </location>
</feature>
<dbReference type="FunFam" id="3.40.50.40:FF:000001">
    <property type="entry name" value="L-asparaginase 1"/>
    <property type="match status" value="1"/>
</dbReference>
<sequence length="298" mass="32835">MAHTKEAKASQDHGSQKYPTLPTSLLNTSNPEPRSRVLVIHTGGTIGMQMNDSGVYEHKEGVLVNKLRTLPMFHDKEYAETHFAGDEEDFLVLVCFNNKILRGNRTIKNDAISFSALISPNIPPIALLESRIDVDWSAVFRATGTEKFRVHTNMCQNVGLLRMFPGITTQTVKTFLQPPMQGVVLEIFGQGNAPENRPDLFSVLKEAFELGVVIINITQCAKGCVVASNATGKALEDAGVICGGDMTPEAALTKLSYVLSKETWALDKKRMILKRNLRGEMTVVAEENITNLDFGSRI</sequence>
<dbReference type="PROSITE" id="PS00144">
    <property type="entry name" value="ASN_GLN_ASE_1"/>
    <property type="match status" value="1"/>
</dbReference>
<dbReference type="Pfam" id="PF17763">
    <property type="entry name" value="Asparaginase_C"/>
    <property type="match status" value="1"/>
</dbReference>
<proteinExistence type="predicted"/>
<dbReference type="InterPro" id="IPR036152">
    <property type="entry name" value="Asp/glu_Ase-like_sf"/>
</dbReference>
<dbReference type="EMBL" id="JH818671">
    <property type="protein sequence ID" value="EKC29469.1"/>
    <property type="molecule type" value="Genomic_DNA"/>
</dbReference>
<dbReference type="InterPro" id="IPR040919">
    <property type="entry name" value="Asparaginase_C"/>
</dbReference>
<dbReference type="InterPro" id="IPR020827">
    <property type="entry name" value="Asparaginase/glutaminase_AS1"/>
</dbReference>
<dbReference type="PRINTS" id="PR00139">
    <property type="entry name" value="ASNGLNASE"/>
</dbReference>
<dbReference type="Gene3D" id="3.40.50.1170">
    <property type="entry name" value="L-asparaginase, N-terminal domain"/>
    <property type="match status" value="2"/>
</dbReference>
<name>K1QEE8_MAGGI</name>
<feature type="region of interest" description="Disordered" evidence="3">
    <location>
        <begin position="1"/>
        <end position="34"/>
    </location>
</feature>
<reference evidence="6" key="1">
    <citation type="journal article" date="2012" name="Nature">
        <title>The oyster genome reveals stress adaptation and complexity of shell formation.</title>
        <authorList>
            <person name="Zhang G."/>
            <person name="Fang X."/>
            <person name="Guo X."/>
            <person name="Li L."/>
            <person name="Luo R."/>
            <person name="Xu F."/>
            <person name="Yang P."/>
            <person name="Zhang L."/>
            <person name="Wang X."/>
            <person name="Qi H."/>
            <person name="Xiong Z."/>
            <person name="Que H."/>
            <person name="Xie Y."/>
            <person name="Holland P.W."/>
            <person name="Paps J."/>
            <person name="Zhu Y."/>
            <person name="Wu F."/>
            <person name="Chen Y."/>
            <person name="Wang J."/>
            <person name="Peng C."/>
            <person name="Meng J."/>
            <person name="Yang L."/>
            <person name="Liu J."/>
            <person name="Wen B."/>
            <person name="Zhang N."/>
            <person name="Huang Z."/>
            <person name="Zhu Q."/>
            <person name="Feng Y."/>
            <person name="Mount A."/>
            <person name="Hedgecock D."/>
            <person name="Xu Z."/>
            <person name="Liu Y."/>
            <person name="Domazet-Loso T."/>
            <person name="Du Y."/>
            <person name="Sun X."/>
            <person name="Zhang S."/>
            <person name="Liu B."/>
            <person name="Cheng P."/>
            <person name="Jiang X."/>
            <person name="Li J."/>
            <person name="Fan D."/>
            <person name="Wang W."/>
            <person name="Fu W."/>
            <person name="Wang T."/>
            <person name="Wang B."/>
            <person name="Zhang J."/>
            <person name="Peng Z."/>
            <person name="Li Y."/>
            <person name="Li N."/>
            <person name="Wang J."/>
            <person name="Chen M."/>
            <person name="He Y."/>
            <person name="Tan F."/>
            <person name="Song X."/>
            <person name="Zheng Q."/>
            <person name="Huang R."/>
            <person name="Yang H."/>
            <person name="Du X."/>
            <person name="Chen L."/>
            <person name="Yang M."/>
            <person name="Gaffney P.M."/>
            <person name="Wang S."/>
            <person name="Luo L."/>
            <person name="She Z."/>
            <person name="Ming Y."/>
            <person name="Huang W."/>
            <person name="Zhang S."/>
            <person name="Huang B."/>
            <person name="Zhang Y."/>
            <person name="Qu T."/>
            <person name="Ni P."/>
            <person name="Miao G."/>
            <person name="Wang J."/>
            <person name="Wang Q."/>
            <person name="Steinberg C.E."/>
            <person name="Wang H."/>
            <person name="Li N."/>
            <person name="Qian L."/>
            <person name="Zhang G."/>
            <person name="Li Y."/>
            <person name="Yang H."/>
            <person name="Liu X."/>
            <person name="Wang J."/>
            <person name="Yin Y."/>
            <person name="Wang J."/>
        </authorList>
    </citation>
    <scope>NUCLEOTIDE SEQUENCE [LARGE SCALE GENOMIC DNA]</scope>
    <source>
        <strain evidence="6">05x7-T-G4-1.051#20</strain>
    </source>
</reference>
<evidence type="ECO:0000259" key="5">
    <source>
        <dbReference type="Pfam" id="PF17763"/>
    </source>
</evidence>
<feature type="compositionally biased region" description="Basic and acidic residues" evidence="3">
    <location>
        <begin position="1"/>
        <end position="15"/>
    </location>
</feature>
<dbReference type="InterPro" id="IPR006034">
    <property type="entry name" value="Asparaginase/glutaminase-like"/>
</dbReference>
<dbReference type="SMART" id="SM00870">
    <property type="entry name" value="Asparaginase"/>
    <property type="match status" value="1"/>
</dbReference>
<dbReference type="InterPro" id="IPR027474">
    <property type="entry name" value="L-asparaginase_N"/>
</dbReference>
<dbReference type="Gene3D" id="3.40.50.40">
    <property type="match status" value="1"/>
</dbReference>
<evidence type="ECO:0000256" key="3">
    <source>
        <dbReference type="SAM" id="MobiDB-lite"/>
    </source>
</evidence>
<evidence type="ECO:0000259" key="4">
    <source>
        <dbReference type="Pfam" id="PF00710"/>
    </source>
</evidence>
<keyword evidence="2" id="KW-0378">Hydrolase</keyword>
<dbReference type="AlphaFoldDB" id="K1QEE8"/>
<dbReference type="HOGENOM" id="CLU_019134_2_2_1"/>
<evidence type="ECO:0000256" key="1">
    <source>
        <dbReference type="ARBA" id="ARBA00012920"/>
    </source>
</evidence>
<dbReference type="PROSITE" id="PS51732">
    <property type="entry name" value="ASN_GLN_ASE_3"/>
    <property type="match status" value="1"/>
</dbReference>
<dbReference type="GO" id="GO:0004067">
    <property type="term" value="F:asparaginase activity"/>
    <property type="evidence" value="ECO:0007669"/>
    <property type="project" value="UniProtKB-UniRule"/>
</dbReference>
<dbReference type="InterPro" id="IPR037152">
    <property type="entry name" value="L-asparaginase_N_sf"/>
</dbReference>
<organism evidence="6">
    <name type="scientific">Magallana gigas</name>
    <name type="common">Pacific oyster</name>
    <name type="synonym">Crassostrea gigas</name>
    <dbReference type="NCBI Taxonomy" id="29159"/>
    <lineage>
        <taxon>Eukaryota</taxon>
        <taxon>Metazoa</taxon>
        <taxon>Spiralia</taxon>
        <taxon>Lophotrochozoa</taxon>
        <taxon>Mollusca</taxon>
        <taxon>Bivalvia</taxon>
        <taxon>Autobranchia</taxon>
        <taxon>Pteriomorphia</taxon>
        <taxon>Ostreida</taxon>
        <taxon>Ostreoidea</taxon>
        <taxon>Ostreidae</taxon>
        <taxon>Magallana</taxon>
    </lineage>
</organism>
<feature type="domain" description="L-asparaginase N-terminal" evidence="4">
    <location>
        <begin position="92"/>
        <end position="137"/>
    </location>
</feature>
<dbReference type="PIRSF" id="PIRSF001220">
    <property type="entry name" value="L-ASNase_gatD"/>
    <property type="match status" value="1"/>
</dbReference>
<dbReference type="SUPFAM" id="SSF53774">
    <property type="entry name" value="Glutaminase/Asparaginase"/>
    <property type="match status" value="1"/>
</dbReference>